<dbReference type="Proteomes" id="UP001056383">
    <property type="component" value="Chromosome"/>
</dbReference>
<dbReference type="EMBL" id="CP095474">
    <property type="protein sequence ID" value="URN14996.1"/>
    <property type="molecule type" value="Genomic_DNA"/>
</dbReference>
<reference evidence="2" key="1">
    <citation type="submission" date="2022-04" db="EMBL/GenBank/DDBJ databases">
        <title>Systematic whole-genome sequencing reveals an unexpected diversity among actinomycetoma pathogens and provides insights into their antibacterial susceptibilities.</title>
        <authorList>
            <person name="Watson A.K."/>
            <person name="Kepplinger B."/>
            <person name="Bakhiet S.M."/>
            <person name="Mhmoud N.A."/>
            <person name="Chapman J."/>
            <person name="Allenby N."/>
            <person name="Mickiewicz K."/>
            <person name="Goodfellow M."/>
            <person name="Fahal A.H."/>
            <person name="Errington J."/>
        </authorList>
    </citation>
    <scope>NUCLEOTIDE SEQUENCE</scope>
    <source>
        <strain evidence="2">SD 504</strain>
    </source>
</reference>
<dbReference type="RefSeq" id="WP_029553294.1">
    <property type="nucleotide sequence ID" value="NZ_CP095474.1"/>
</dbReference>
<evidence type="ECO:0000259" key="1">
    <source>
        <dbReference type="Pfam" id="PF21806"/>
    </source>
</evidence>
<keyword evidence="3" id="KW-1185">Reference proteome</keyword>
<evidence type="ECO:0000313" key="3">
    <source>
        <dbReference type="Proteomes" id="UP001056383"/>
    </source>
</evidence>
<feature type="domain" description="DUF6879" evidence="1">
    <location>
        <begin position="80"/>
        <end position="244"/>
    </location>
</feature>
<dbReference type="InterPro" id="IPR049244">
    <property type="entry name" value="DUF6879"/>
</dbReference>
<accession>A0ABY4T9D3</accession>
<organism evidence="2 3">
    <name type="scientific">Streptomyces sudanensis</name>
    <dbReference type="NCBI Taxonomy" id="436397"/>
    <lineage>
        <taxon>Bacteria</taxon>
        <taxon>Bacillati</taxon>
        <taxon>Actinomycetota</taxon>
        <taxon>Actinomycetes</taxon>
        <taxon>Kitasatosporales</taxon>
        <taxon>Streptomycetaceae</taxon>
        <taxon>Streptomyces</taxon>
    </lineage>
</organism>
<gene>
    <name evidence="2" type="ORF">MW084_02550</name>
</gene>
<evidence type="ECO:0000313" key="2">
    <source>
        <dbReference type="EMBL" id="URN14996.1"/>
    </source>
</evidence>
<proteinExistence type="predicted"/>
<sequence>MARRLRFNGTGSGVNGCPSIHEDLDTGEIVVHGPALTDPDDIARLRHLNEGEVPIMVPRELLVDFGPKEAVRVPDTIALDEFDRLFTQFAYTAWRLETRRRYASDELTDTYAQFVRGEPVDWEGADAEWCAERREQAGLGKRFERVRVVDSPPTIGQLYLLDNARRNSAVGEKIHNLWREDADRLGLPAEDFWIFDSRLVALLDFDDADNLVGVELITEPAAVLRYAMVRDAALHHAVPYQEFAARLTAKED</sequence>
<name>A0ABY4T9D3_9ACTN</name>
<dbReference type="Pfam" id="PF21806">
    <property type="entry name" value="DUF6879"/>
    <property type="match status" value="1"/>
</dbReference>
<protein>
    <recommendedName>
        <fullName evidence="1">DUF6879 domain-containing protein</fullName>
    </recommendedName>
</protein>